<dbReference type="STRING" id="1173027.Mic7113_1891"/>
<dbReference type="eggNOG" id="ENOG5031DXI">
    <property type="taxonomic scope" value="Bacteria"/>
</dbReference>
<reference evidence="1 2" key="1">
    <citation type="submission" date="2012-06" db="EMBL/GenBank/DDBJ databases">
        <title>Finished chromosome of genome of Microcoleus sp. PCC 7113.</title>
        <authorList>
            <consortium name="US DOE Joint Genome Institute"/>
            <person name="Gugger M."/>
            <person name="Coursin T."/>
            <person name="Rippka R."/>
            <person name="Tandeau De Marsac N."/>
            <person name="Huntemann M."/>
            <person name="Wei C.-L."/>
            <person name="Han J."/>
            <person name="Detter J.C."/>
            <person name="Han C."/>
            <person name="Tapia R."/>
            <person name="Chen A."/>
            <person name="Kyrpides N."/>
            <person name="Mavromatis K."/>
            <person name="Markowitz V."/>
            <person name="Szeto E."/>
            <person name="Ivanova N."/>
            <person name="Pagani I."/>
            <person name="Pati A."/>
            <person name="Goodwin L."/>
            <person name="Nordberg H.P."/>
            <person name="Cantor M.N."/>
            <person name="Hua S.X."/>
            <person name="Woyke T."/>
            <person name="Kerfeld C.A."/>
        </authorList>
    </citation>
    <scope>NUCLEOTIDE SEQUENCE [LARGE SCALE GENOMIC DNA]</scope>
    <source>
        <strain evidence="1 2">PCC 7113</strain>
    </source>
</reference>
<gene>
    <name evidence="1" type="ORF">Mic7113_1891</name>
</gene>
<evidence type="ECO:0000313" key="1">
    <source>
        <dbReference type="EMBL" id="AFZ17746.1"/>
    </source>
</evidence>
<dbReference type="KEGG" id="mic:Mic7113_1891"/>
<evidence type="ECO:0000313" key="2">
    <source>
        <dbReference type="Proteomes" id="UP000010471"/>
    </source>
</evidence>
<dbReference type="AlphaFoldDB" id="K9WD68"/>
<sequence length="122" mass="14128">MSSPMSKESENLGILVINEEIANALDLYPDDPYKQAFANPELRQKLVNYVMSGIQGLYPVLAHQQGWPVKTKFPYRSLELRLHIENYVHWGIEHLLAANSDWLVRFRTQDAQPSYTPSHRFS</sequence>
<accession>K9WD68</accession>
<proteinExistence type="predicted"/>
<dbReference type="RefSeq" id="WP_015181898.1">
    <property type="nucleotide sequence ID" value="NC_019738.1"/>
</dbReference>
<protein>
    <submittedName>
        <fullName evidence="1">Uncharacterized protein</fullName>
    </submittedName>
</protein>
<dbReference type="HOGENOM" id="CLU_168182_0_0_3"/>
<keyword evidence="2" id="KW-1185">Reference proteome</keyword>
<name>K9WD68_9CYAN</name>
<organism evidence="1 2">
    <name type="scientific">Allocoleopsis franciscana PCC 7113</name>
    <dbReference type="NCBI Taxonomy" id="1173027"/>
    <lineage>
        <taxon>Bacteria</taxon>
        <taxon>Bacillati</taxon>
        <taxon>Cyanobacteriota</taxon>
        <taxon>Cyanophyceae</taxon>
        <taxon>Coleofasciculales</taxon>
        <taxon>Coleofasciculaceae</taxon>
        <taxon>Allocoleopsis</taxon>
        <taxon>Allocoleopsis franciscana</taxon>
    </lineage>
</organism>
<dbReference type="OrthoDB" id="515811at2"/>
<dbReference type="EMBL" id="CP003630">
    <property type="protein sequence ID" value="AFZ17746.1"/>
    <property type="molecule type" value="Genomic_DNA"/>
</dbReference>
<dbReference type="Proteomes" id="UP000010471">
    <property type="component" value="Chromosome"/>
</dbReference>